<dbReference type="EMBL" id="AE009440">
    <property type="protein sequence ID" value="AAP98181.1"/>
    <property type="molecule type" value="Genomic_DNA"/>
</dbReference>
<protein>
    <submittedName>
        <fullName evidence="2">Uncharacterized protein</fullName>
    </submittedName>
</protein>
<organism evidence="2 3">
    <name type="scientific">Chlamydia pneumoniae</name>
    <name type="common">Chlamydophila pneumoniae</name>
    <dbReference type="NCBI Taxonomy" id="83558"/>
    <lineage>
        <taxon>Bacteria</taxon>
        <taxon>Pseudomonadati</taxon>
        <taxon>Chlamydiota</taxon>
        <taxon>Chlamydiia</taxon>
        <taxon>Chlamydiales</taxon>
        <taxon>Chlamydiaceae</taxon>
        <taxon>Chlamydia/Chlamydophila group</taxon>
        <taxon>Chlamydia</taxon>
    </lineage>
</organism>
<accession>A0ABN3YPQ7</accession>
<dbReference type="GeneID" id="45050289"/>
<reference evidence="2" key="1">
    <citation type="submission" date="2002-05" db="EMBL/GenBank/DDBJ databases">
        <title>The genome sequence of Chlamydia pneumoniae TW183 and comparison with other Chlamydia strains based on whole genome sequence analysis.</title>
        <authorList>
            <person name="Geng M.M."/>
            <person name="Schuhmacher A."/>
            <person name="Muehldorfer I."/>
            <person name="Bensch K.W."/>
            <person name="Schaefer K.P."/>
            <person name="Schneider S."/>
            <person name="Pohl T."/>
            <person name="Essig A."/>
            <person name="Marre R."/>
            <person name="Melchers K."/>
        </authorList>
    </citation>
    <scope>NUCLEOTIDE SEQUENCE [LARGE SCALE GENOMIC DNA]</scope>
    <source>
        <strain evidence="2">TW-183</strain>
    </source>
</reference>
<evidence type="ECO:0000313" key="2">
    <source>
        <dbReference type="EMBL" id="AAP98181.1"/>
    </source>
</evidence>
<gene>
    <name evidence="2" type="ordered locus">CpB0248</name>
</gene>
<feature type="transmembrane region" description="Helical" evidence="1">
    <location>
        <begin position="31"/>
        <end position="57"/>
    </location>
</feature>
<evidence type="ECO:0000313" key="3">
    <source>
        <dbReference type="Proteomes" id="UP000000424"/>
    </source>
</evidence>
<dbReference type="Proteomes" id="UP000000424">
    <property type="component" value="Chromosome"/>
</dbReference>
<proteinExistence type="predicted"/>
<keyword evidence="1" id="KW-0472">Membrane</keyword>
<feature type="transmembrane region" description="Helical" evidence="1">
    <location>
        <begin position="91"/>
        <end position="111"/>
    </location>
</feature>
<sequence length="144" mass="15422">MACSIFFRMSQGDYDDEPLSKKTACLVVDTMLYPVIAVVCAVVSVVLLILKVLFLLLSFPFKLCSASSALPGERVSLGSHFKCLYGGGLPYLLACLLIVPVIGTAIHGFIISHRTSEDARLSSAIVFMQAPILQLAGMSGLIKP</sequence>
<name>A0ABN3YPQ7_CHLPN</name>
<dbReference type="RefSeq" id="WP_010882894.1">
    <property type="nucleotide sequence ID" value="NC_005043.1"/>
</dbReference>
<keyword evidence="1" id="KW-1133">Transmembrane helix</keyword>
<keyword evidence="3" id="KW-1185">Reference proteome</keyword>
<evidence type="ECO:0000256" key="1">
    <source>
        <dbReference type="SAM" id="Phobius"/>
    </source>
</evidence>
<keyword evidence="1" id="KW-0812">Transmembrane</keyword>